<reference evidence="2 3" key="1">
    <citation type="submission" date="2023-10" db="EMBL/GenBank/DDBJ databases">
        <title>Chromosome-scale genome assembly provides insights into flower coloration mechanisms of Canna indica.</title>
        <authorList>
            <person name="Li C."/>
        </authorList>
    </citation>
    <scope>NUCLEOTIDE SEQUENCE [LARGE SCALE GENOMIC DNA]</scope>
    <source>
        <tissue evidence="2">Flower</tissue>
    </source>
</reference>
<evidence type="ECO:0008006" key="4">
    <source>
        <dbReference type="Google" id="ProtNLM"/>
    </source>
</evidence>
<organism evidence="2 3">
    <name type="scientific">Canna indica</name>
    <name type="common">Indian-shot</name>
    <dbReference type="NCBI Taxonomy" id="4628"/>
    <lineage>
        <taxon>Eukaryota</taxon>
        <taxon>Viridiplantae</taxon>
        <taxon>Streptophyta</taxon>
        <taxon>Embryophyta</taxon>
        <taxon>Tracheophyta</taxon>
        <taxon>Spermatophyta</taxon>
        <taxon>Magnoliopsida</taxon>
        <taxon>Liliopsida</taxon>
        <taxon>Zingiberales</taxon>
        <taxon>Cannaceae</taxon>
        <taxon>Canna</taxon>
    </lineage>
</organism>
<evidence type="ECO:0000313" key="2">
    <source>
        <dbReference type="EMBL" id="WOL08163.1"/>
    </source>
</evidence>
<keyword evidence="1" id="KW-1133">Transmembrane helix</keyword>
<dbReference type="AlphaFoldDB" id="A0AAQ3KG37"/>
<keyword evidence="3" id="KW-1185">Reference proteome</keyword>
<feature type="transmembrane region" description="Helical" evidence="1">
    <location>
        <begin position="101"/>
        <end position="118"/>
    </location>
</feature>
<feature type="transmembrane region" description="Helical" evidence="1">
    <location>
        <begin position="196"/>
        <end position="215"/>
    </location>
</feature>
<accession>A0AAQ3KG37</accession>
<evidence type="ECO:0000313" key="3">
    <source>
        <dbReference type="Proteomes" id="UP001327560"/>
    </source>
</evidence>
<name>A0AAQ3KG37_9LILI</name>
<proteinExistence type="predicted"/>
<evidence type="ECO:0000256" key="1">
    <source>
        <dbReference type="SAM" id="Phobius"/>
    </source>
</evidence>
<dbReference type="EMBL" id="CP136894">
    <property type="protein sequence ID" value="WOL08163.1"/>
    <property type="molecule type" value="Genomic_DNA"/>
</dbReference>
<sequence length="241" mass="25546">MKYFSWNDIKNAVCSIVIIKSLSSSPSSVRRLLSFGSSNDLNQALPVSSPQPEPQPPSLGFLPSLMVERVSSTVMTATQVHSSSTAPSTTTDENPLQPKSIAELAIPAALSVGIYGSIPADVQLNHDGVLLYDPLVAFICLGVFASLCSVMYALARRDGGANVEASKQNAMAVAVGFSLVAFVLRVLLLLPITSLGLVGFVFLLGASVVAIFLFLPCRKKEDIHNVIAPDPAPSYSVENRV</sequence>
<keyword evidence="1" id="KW-0472">Membrane</keyword>
<feature type="transmembrane region" description="Helical" evidence="1">
    <location>
        <begin position="130"/>
        <end position="154"/>
    </location>
</feature>
<feature type="transmembrane region" description="Helical" evidence="1">
    <location>
        <begin position="170"/>
        <end position="190"/>
    </location>
</feature>
<gene>
    <name evidence="2" type="ORF">Cni_G16915</name>
</gene>
<dbReference type="Proteomes" id="UP001327560">
    <property type="component" value="Chromosome 5"/>
</dbReference>
<protein>
    <recommendedName>
        <fullName evidence="4">Transmembrane protein</fullName>
    </recommendedName>
</protein>
<keyword evidence="1" id="KW-0812">Transmembrane</keyword>